<dbReference type="InterPro" id="IPR017871">
    <property type="entry name" value="ABC_transporter-like_CS"/>
</dbReference>
<sequence length="272" mass="30067">MSRPVVRAVQVRKSYGSNEVLKGIDMEVSPGEVVCLLGPSGSGKTTFLRCINQLEDIQAGRIFVDDELMGYREKQAKGGRKLFRLKDKEIAAQRREIGMVFQRFNLFPHMTALENVMEAPVRVQGRSKAEVRAEALELLDKVGLGDKSSAYPGQLSGGQQQRVAIARALAMQPKLMLFDEPTSALDPELVGEVLEVMRDLAAQGMTMIVVTHEMAFARDVADRVVFMDGGVVVEQGAPREVINNPHHARTKDFLKRLRAEHEKVAEAVAELG</sequence>
<evidence type="ECO:0000256" key="5">
    <source>
        <dbReference type="ARBA" id="ARBA00038850"/>
    </source>
</evidence>
<dbReference type="FunFam" id="3.40.50.300:FF:000020">
    <property type="entry name" value="Amino acid ABC transporter ATP-binding component"/>
    <property type="match status" value="1"/>
</dbReference>
<evidence type="ECO:0000256" key="1">
    <source>
        <dbReference type="ARBA" id="ARBA00005417"/>
    </source>
</evidence>
<accession>K1E5W1</accession>
<dbReference type="STRING" id="1210046.B277_02159"/>
<protein>
    <recommendedName>
        <fullName evidence="5">ABC-type polar-amino-acid transporter</fullName>
        <ecNumber evidence="5">7.4.2.1</ecNumber>
    </recommendedName>
</protein>
<dbReference type="InterPro" id="IPR003439">
    <property type="entry name" value="ABC_transporter-like_ATP-bd"/>
</dbReference>
<dbReference type="SUPFAM" id="SSF52540">
    <property type="entry name" value="P-loop containing nucleoside triphosphate hydrolases"/>
    <property type="match status" value="1"/>
</dbReference>
<dbReference type="GO" id="GO:0016887">
    <property type="term" value="F:ATP hydrolysis activity"/>
    <property type="evidence" value="ECO:0007669"/>
    <property type="project" value="InterPro"/>
</dbReference>
<dbReference type="RefSeq" id="WP_007924580.1">
    <property type="nucleotide sequence ID" value="NZ_ALWX01000006.1"/>
</dbReference>
<dbReference type="InterPro" id="IPR030679">
    <property type="entry name" value="ABC_ATPase_HisP-typ"/>
</dbReference>
<dbReference type="eggNOG" id="COG1126">
    <property type="taxonomic scope" value="Bacteria"/>
</dbReference>
<dbReference type="SMART" id="SM00382">
    <property type="entry name" value="AAA"/>
    <property type="match status" value="1"/>
</dbReference>
<dbReference type="Pfam" id="PF00005">
    <property type="entry name" value="ABC_tran"/>
    <property type="match status" value="1"/>
</dbReference>
<proteinExistence type="inferred from homology"/>
<comment type="caution">
    <text evidence="8">The sequence shown here is derived from an EMBL/GenBank/DDBJ whole genome shotgun (WGS) entry which is preliminary data.</text>
</comment>
<gene>
    <name evidence="8" type="ORF">B277_02159</name>
</gene>
<dbReference type="PIRSF" id="PIRSF039085">
    <property type="entry name" value="ABC_ATPase_HisP"/>
    <property type="match status" value="1"/>
</dbReference>
<dbReference type="PROSITE" id="PS00211">
    <property type="entry name" value="ABC_TRANSPORTER_1"/>
    <property type="match status" value="1"/>
</dbReference>
<keyword evidence="4 8" id="KW-0067">ATP-binding</keyword>
<dbReference type="InterPro" id="IPR027417">
    <property type="entry name" value="P-loop_NTPase"/>
</dbReference>
<comment type="similarity">
    <text evidence="1">Belongs to the ABC transporter superfamily.</text>
</comment>
<dbReference type="GO" id="GO:0005524">
    <property type="term" value="F:ATP binding"/>
    <property type="evidence" value="ECO:0007669"/>
    <property type="project" value="UniProtKB-KW"/>
</dbReference>
<evidence type="ECO:0000259" key="7">
    <source>
        <dbReference type="PROSITE" id="PS50893"/>
    </source>
</evidence>
<dbReference type="PATRIC" id="fig|1210046.3.peg.419"/>
<dbReference type="EMBL" id="ALWX01000006">
    <property type="protein sequence ID" value="EKA62481.1"/>
    <property type="molecule type" value="Genomic_DNA"/>
</dbReference>
<dbReference type="InterPro" id="IPR003593">
    <property type="entry name" value="AAA+_ATPase"/>
</dbReference>
<keyword evidence="2" id="KW-0813">Transport</keyword>
<dbReference type="PROSITE" id="PS50893">
    <property type="entry name" value="ABC_TRANSPORTER_2"/>
    <property type="match status" value="1"/>
</dbReference>
<keyword evidence="3" id="KW-0547">Nucleotide-binding</keyword>
<organism evidence="8 9">
    <name type="scientific">Janibacter hoylei PVAS-1</name>
    <dbReference type="NCBI Taxonomy" id="1210046"/>
    <lineage>
        <taxon>Bacteria</taxon>
        <taxon>Bacillati</taxon>
        <taxon>Actinomycetota</taxon>
        <taxon>Actinomycetes</taxon>
        <taxon>Micrococcales</taxon>
        <taxon>Intrasporangiaceae</taxon>
        <taxon>Janibacter</taxon>
    </lineage>
</organism>
<reference evidence="8 9" key="1">
    <citation type="journal article" date="2012" name="J. Bacteriol.">
        <title>Genome Sequence of Janibacter hoylei MTCC8307, Isolated from the Stratospheric Air.</title>
        <authorList>
            <person name="Pawar S.P."/>
            <person name="Dhotre D.P."/>
            <person name="Shetty S.A."/>
            <person name="Chowdhury S.P."/>
            <person name="Chaudhari B.L."/>
            <person name="Shouche Y.S."/>
        </authorList>
    </citation>
    <scope>NUCLEOTIDE SEQUENCE [LARGE SCALE GENOMIC DNA]</scope>
    <source>
        <strain evidence="8 9">PVAS-1</strain>
    </source>
</reference>
<evidence type="ECO:0000313" key="9">
    <source>
        <dbReference type="Proteomes" id="UP000004474"/>
    </source>
</evidence>
<dbReference type="PANTHER" id="PTHR43166:SF4">
    <property type="entry name" value="PHOSPHONATES IMPORT ATP-BINDING PROTEIN PHNC"/>
    <property type="match status" value="1"/>
</dbReference>
<dbReference type="EC" id="7.4.2.1" evidence="5"/>
<evidence type="ECO:0000256" key="2">
    <source>
        <dbReference type="ARBA" id="ARBA00022448"/>
    </source>
</evidence>
<feature type="domain" description="ABC transporter" evidence="7">
    <location>
        <begin position="6"/>
        <end position="254"/>
    </location>
</feature>
<dbReference type="PANTHER" id="PTHR43166">
    <property type="entry name" value="AMINO ACID IMPORT ATP-BINDING PROTEIN"/>
    <property type="match status" value="1"/>
</dbReference>
<evidence type="ECO:0000313" key="8">
    <source>
        <dbReference type="EMBL" id="EKA62481.1"/>
    </source>
</evidence>
<dbReference type="InterPro" id="IPR050086">
    <property type="entry name" value="MetN_ABC_transporter-like"/>
</dbReference>
<name>K1E5W1_9MICO</name>
<dbReference type="Proteomes" id="UP000004474">
    <property type="component" value="Unassembled WGS sequence"/>
</dbReference>
<dbReference type="GO" id="GO:0015426">
    <property type="term" value="F:ATPase-coupled polar amino acid-transporter activity"/>
    <property type="evidence" value="ECO:0007669"/>
    <property type="project" value="UniProtKB-EC"/>
</dbReference>
<comment type="catalytic activity">
    <reaction evidence="6">
        <text>a polar amino acid(out) + ATP + H2O = a polar amino acid(in) + ADP + phosphate + H(+)</text>
        <dbReference type="Rhea" id="RHEA:14673"/>
        <dbReference type="ChEBI" id="CHEBI:15377"/>
        <dbReference type="ChEBI" id="CHEBI:15378"/>
        <dbReference type="ChEBI" id="CHEBI:30616"/>
        <dbReference type="ChEBI" id="CHEBI:43474"/>
        <dbReference type="ChEBI" id="CHEBI:62031"/>
        <dbReference type="ChEBI" id="CHEBI:456216"/>
        <dbReference type="EC" id="7.4.2.1"/>
    </reaction>
    <physiologicalReaction direction="left-to-right" evidence="6">
        <dbReference type="Rhea" id="RHEA:14674"/>
    </physiologicalReaction>
</comment>
<dbReference type="AlphaFoldDB" id="K1E5W1"/>
<dbReference type="CDD" id="cd03262">
    <property type="entry name" value="ABC_HisP_GlnQ"/>
    <property type="match status" value="1"/>
</dbReference>
<dbReference type="Gene3D" id="3.40.50.300">
    <property type="entry name" value="P-loop containing nucleotide triphosphate hydrolases"/>
    <property type="match status" value="1"/>
</dbReference>
<evidence type="ECO:0000256" key="6">
    <source>
        <dbReference type="ARBA" id="ARBA00047624"/>
    </source>
</evidence>
<evidence type="ECO:0000256" key="3">
    <source>
        <dbReference type="ARBA" id="ARBA00022741"/>
    </source>
</evidence>
<evidence type="ECO:0000256" key="4">
    <source>
        <dbReference type="ARBA" id="ARBA00022840"/>
    </source>
</evidence>